<dbReference type="CDD" id="cd00609">
    <property type="entry name" value="AAT_like"/>
    <property type="match status" value="1"/>
</dbReference>
<feature type="domain" description="HTH gntR-type" evidence="6">
    <location>
        <begin position="3"/>
        <end position="70"/>
    </location>
</feature>
<accession>A0A8J2YSB6</accession>
<dbReference type="GO" id="GO:0003700">
    <property type="term" value="F:DNA-binding transcription factor activity"/>
    <property type="evidence" value="ECO:0007669"/>
    <property type="project" value="InterPro"/>
</dbReference>
<dbReference type="Gene3D" id="3.90.1150.10">
    <property type="entry name" value="Aspartate Aminotransferase, domain 1"/>
    <property type="match status" value="1"/>
</dbReference>
<gene>
    <name evidence="7" type="ORF">GCM10011611_18690</name>
</gene>
<comment type="similarity">
    <text evidence="1">In the C-terminal section; belongs to the class-I pyridoxal-phosphate-dependent aminotransferase family.</text>
</comment>
<keyword evidence="3" id="KW-0805">Transcription regulation</keyword>
<evidence type="ECO:0000256" key="2">
    <source>
        <dbReference type="ARBA" id="ARBA00022898"/>
    </source>
</evidence>
<dbReference type="Gene3D" id="1.10.10.10">
    <property type="entry name" value="Winged helix-like DNA-binding domain superfamily/Winged helix DNA-binding domain"/>
    <property type="match status" value="1"/>
</dbReference>
<dbReference type="PROSITE" id="PS50949">
    <property type="entry name" value="HTH_GNTR"/>
    <property type="match status" value="1"/>
</dbReference>
<dbReference type="InterPro" id="IPR015422">
    <property type="entry name" value="PyrdxlP-dep_Trfase_small"/>
</dbReference>
<dbReference type="GO" id="GO:0003677">
    <property type="term" value="F:DNA binding"/>
    <property type="evidence" value="ECO:0007669"/>
    <property type="project" value="UniProtKB-KW"/>
</dbReference>
<evidence type="ECO:0000256" key="5">
    <source>
        <dbReference type="ARBA" id="ARBA00023163"/>
    </source>
</evidence>
<name>A0A8J2YSB6_9PROT</name>
<dbReference type="InterPro" id="IPR000524">
    <property type="entry name" value="Tscrpt_reg_HTH_GntR"/>
</dbReference>
<comment type="caution">
    <text evidence="7">The sequence shown here is derived from an EMBL/GenBank/DDBJ whole genome shotgun (WGS) entry which is preliminary data.</text>
</comment>
<dbReference type="SMART" id="SM00345">
    <property type="entry name" value="HTH_GNTR"/>
    <property type="match status" value="1"/>
</dbReference>
<dbReference type="Pfam" id="PF00155">
    <property type="entry name" value="Aminotran_1_2"/>
    <property type="match status" value="1"/>
</dbReference>
<evidence type="ECO:0000256" key="3">
    <source>
        <dbReference type="ARBA" id="ARBA00023015"/>
    </source>
</evidence>
<dbReference type="InterPro" id="IPR004839">
    <property type="entry name" value="Aminotransferase_I/II_large"/>
</dbReference>
<evidence type="ECO:0000259" key="6">
    <source>
        <dbReference type="PROSITE" id="PS50949"/>
    </source>
</evidence>
<dbReference type="Pfam" id="PF00392">
    <property type="entry name" value="GntR"/>
    <property type="match status" value="1"/>
</dbReference>
<proteinExistence type="inferred from homology"/>
<evidence type="ECO:0000256" key="4">
    <source>
        <dbReference type="ARBA" id="ARBA00023125"/>
    </source>
</evidence>
<protein>
    <submittedName>
        <fullName evidence="7">Transcriptional regulator</fullName>
    </submittedName>
</protein>
<dbReference type="PANTHER" id="PTHR46577:SF1">
    <property type="entry name" value="HTH-TYPE TRANSCRIPTIONAL REGULATORY PROTEIN GABR"/>
    <property type="match status" value="1"/>
</dbReference>
<dbReference type="Proteomes" id="UP000646365">
    <property type="component" value="Unassembled WGS sequence"/>
</dbReference>
<keyword evidence="5" id="KW-0804">Transcription</keyword>
<reference evidence="7" key="1">
    <citation type="journal article" date="2014" name="Int. J. Syst. Evol. Microbiol.">
        <title>Complete genome sequence of Corynebacterium casei LMG S-19264T (=DSM 44701T), isolated from a smear-ripened cheese.</title>
        <authorList>
            <consortium name="US DOE Joint Genome Institute (JGI-PGF)"/>
            <person name="Walter F."/>
            <person name="Albersmeier A."/>
            <person name="Kalinowski J."/>
            <person name="Ruckert C."/>
        </authorList>
    </citation>
    <scope>NUCLEOTIDE SEQUENCE</scope>
    <source>
        <strain evidence="7">CGMCC 1.15725</strain>
    </source>
</reference>
<dbReference type="InterPro" id="IPR036390">
    <property type="entry name" value="WH_DNA-bd_sf"/>
</dbReference>
<evidence type="ECO:0000313" key="8">
    <source>
        <dbReference type="Proteomes" id="UP000646365"/>
    </source>
</evidence>
<dbReference type="RefSeq" id="WP_189044903.1">
    <property type="nucleotide sequence ID" value="NZ_BMJQ01000004.1"/>
</dbReference>
<dbReference type="Gene3D" id="3.40.640.10">
    <property type="entry name" value="Type I PLP-dependent aspartate aminotransferase-like (Major domain)"/>
    <property type="match status" value="1"/>
</dbReference>
<evidence type="ECO:0000256" key="1">
    <source>
        <dbReference type="ARBA" id="ARBA00005384"/>
    </source>
</evidence>
<organism evidence="7 8">
    <name type="scientific">Aliidongia dinghuensis</name>
    <dbReference type="NCBI Taxonomy" id="1867774"/>
    <lineage>
        <taxon>Bacteria</taxon>
        <taxon>Pseudomonadati</taxon>
        <taxon>Pseudomonadota</taxon>
        <taxon>Alphaproteobacteria</taxon>
        <taxon>Rhodospirillales</taxon>
        <taxon>Dongiaceae</taxon>
        <taxon>Aliidongia</taxon>
    </lineage>
</organism>
<dbReference type="EMBL" id="BMJQ01000004">
    <property type="protein sequence ID" value="GGF13236.1"/>
    <property type="molecule type" value="Genomic_DNA"/>
</dbReference>
<dbReference type="AlphaFoldDB" id="A0A8J2YSB6"/>
<dbReference type="InterPro" id="IPR015421">
    <property type="entry name" value="PyrdxlP-dep_Trfase_major"/>
</dbReference>
<evidence type="ECO:0000313" key="7">
    <source>
        <dbReference type="EMBL" id="GGF13236.1"/>
    </source>
</evidence>
<dbReference type="SUPFAM" id="SSF46785">
    <property type="entry name" value="Winged helix' DNA-binding domain"/>
    <property type="match status" value="1"/>
</dbReference>
<reference evidence="7" key="2">
    <citation type="submission" date="2020-09" db="EMBL/GenBank/DDBJ databases">
        <authorList>
            <person name="Sun Q."/>
            <person name="Zhou Y."/>
        </authorList>
    </citation>
    <scope>NUCLEOTIDE SEQUENCE</scope>
    <source>
        <strain evidence="7">CGMCC 1.15725</strain>
    </source>
</reference>
<dbReference type="CDD" id="cd07377">
    <property type="entry name" value="WHTH_GntR"/>
    <property type="match status" value="1"/>
</dbReference>
<dbReference type="InterPro" id="IPR051446">
    <property type="entry name" value="HTH_trans_reg/aminotransferase"/>
</dbReference>
<keyword evidence="4" id="KW-0238">DNA-binding</keyword>
<keyword evidence="2" id="KW-0663">Pyridoxal phosphate</keyword>
<dbReference type="InterPro" id="IPR036388">
    <property type="entry name" value="WH-like_DNA-bd_sf"/>
</dbReference>
<dbReference type="PANTHER" id="PTHR46577">
    <property type="entry name" value="HTH-TYPE TRANSCRIPTIONAL REGULATORY PROTEIN GABR"/>
    <property type="match status" value="1"/>
</dbReference>
<sequence>MNDDISSHRVRQVIEARIATLQPGARLPSVRELVGELRVSPLTVRAAVARLVAEGAIEARPGYGTFVTQGWATTTGGDFGWQTVALGAARADSRALEELVAVPPPGTIGLSTGYLPPDLQPTDDLARALARAASRPGVWDRLPLEGAEPLRAWFAAQAGGAFTPRDVLVCPGSKPAIAAAFRGLAAPGDAIAIESPSYIGAIATARAAGLRIVPVATDAEGVRPDLLAAALAASGARVFYCQPAHANPSGAMLSPGRRREVMEVIRAARAFLVEDDWARDLHFGAHPLPPPLASADPDGHVVYLRSLTKSAAPGLRVGALCARGAAFARLRSARSAEDFYVAGPLQEAALQFVTSPAWPRHLRRLHAALRERRDALVDAVRTHLGARALARVPDGGFHLWVRLPEGTDEADVGLRCHRDRLVVSPGRDWFPGEADGAYLRLTFAGAPPAVLERGTAALAAIVGAG</sequence>
<dbReference type="GO" id="GO:0030170">
    <property type="term" value="F:pyridoxal phosphate binding"/>
    <property type="evidence" value="ECO:0007669"/>
    <property type="project" value="InterPro"/>
</dbReference>
<dbReference type="InterPro" id="IPR015424">
    <property type="entry name" value="PyrdxlP-dep_Trfase"/>
</dbReference>
<keyword evidence="8" id="KW-1185">Reference proteome</keyword>
<dbReference type="SUPFAM" id="SSF53383">
    <property type="entry name" value="PLP-dependent transferases"/>
    <property type="match status" value="1"/>
</dbReference>